<dbReference type="AlphaFoldDB" id="A0AAI9V6U9"/>
<reference evidence="2" key="1">
    <citation type="submission" date="2016-11" db="EMBL/GenBank/DDBJ databases">
        <title>The genome sequence of Colletotrichum cuscutae.</title>
        <authorList>
            <person name="Baroncelli R."/>
        </authorList>
    </citation>
    <scope>NUCLEOTIDE SEQUENCE</scope>
    <source>
        <strain evidence="2">IMI 304802</strain>
    </source>
</reference>
<keyword evidence="3" id="KW-1185">Reference proteome</keyword>
<feature type="region of interest" description="Disordered" evidence="1">
    <location>
        <begin position="1"/>
        <end position="44"/>
    </location>
</feature>
<gene>
    <name evidence="2" type="ORF">CCUS01_00868</name>
</gene>
<accession>A0AAI9V6U9</accession>
<name>A0AAI9V6U9_9PEZI</name>
<evidence type="ECO:0000256" key="1">
    <source>
        <dbReference type="SAM" id="MobiDB-lite"/>
    </source>
</evidence>
<sequence>MDDKTIRPSRLPAFPPPIIGDDATTEETTAKFERRNATRRSPRRLTLPTVAPGLIPKIIVTFEDATQFPRYTSHRMSKGLPRHERRPSSPAAYSSSSSSSASGNPFEQCDMSLKMLLAFISTRVLRGGPRLIAQLVLAFCGLLLLGKFFTSPTSTDTIFNSSSRWSWSPFGKSAEDAGFGPGGVRVVAFGSPDIATPSSGKGAKSKGWTEALCEELRCSSHQSFTPLISLPAQALTSNQHYRDTIEKVQREIEEYKAPGFNYDFLLDQFPIADTVADLAAQIDTFLAQPQIRENIPKETIWVFSFGTWDVWTLASLPRELGQGIVDLAARALFAQVERVYQAALDNDSIAFSDFWAYQNASLIDKLNNMDREGGDIDEREVENFRVVIPELFDVSLTPGWHAQRPAPPSPHTKAEQMTNAAHLTARWNSEIKGRMDEWMRTADPQPENPEEERGKFGYVPASKRATAHYRHSRAEQGLKAAPKGEALRVPFPRRVAAQIDTASFVREAIIEKQMREYDLTDSTGRGNRTEDGDNLFFAEAWTPCIWAKTSETAEAASGGYAACDKPEEYLFHSPFTLSERAIAHTAKIVAGEARSRLAFVDAVEEAKEGETATARVKRHEPRSELGHFQRVLRPNLASRIV</sequence>
<evidence type="ECO:0000313" key="3">
    <source>
        <dbReference type="Proteomes" id="UP001239213"/>
    </source>
</evidence>
<organism evidence="2 3">
    <name type="scientific">Colletotrichum cuscutae</name>
    <dbReference type="NCBI Taxonomy" id="1209917"/>
    <lineage>
        <taxon>Eukaryota</taxon>
        <taxon>Fungi</taxon>
        <taxon>Dikarya</taxon>
        <taxon>Ascomycota</taxon>
        <taxon>Pezizomycotina</taxon>
        <taxon>Sordariomycetes</taxon>
        <taxon>Hypocreomycetidae</taxon>
        <taxon>Glomerellales</taxon>
        <taxon>Glomerellaceae</taxon>
        <taxon>Colletotrichum</taxon>
        <taxon>Colletotrichum acutatum species complex</taxon>
    </lineage>
</organism>
<evidence type="ECO:0000313" key="2">
    <source>
        <dbReference type="EMBL" id="KAK1470753.1"/>
    </source>
</evidence>
<protein>
    <submittedName>
        <fullName evidence="2">Uncharacterized protein</fullName>
    </submittedName>
</protein>
<feature type="compositionally biased region" description="Low complexity" evidence="1">
    <location>
        <begin position="88"/>
        <end position="102"/>
    </location>
</feature>
<feature type="region of interest" description="Disordered" evidence="1">
    <location>
        <begin position="73"/>
        <end position="104"/>
    </location>
</feature>
<comment type="caution">
    <text evidence="2">The sequence shown here is derived from an EMBL/GenBank/DDBJ whole genome shotgun (WGS) entry which is preliminary data.</text>
</comment>
<dbReference type="Proteomes" id="UP001239213">
    <property type="component" value="Unassembled WGS sequence"/>
</dbReference>
<dbReference type="EMBL" id="MPDP01000223">
    <property type="protein sequence ID" value="KAK1470753.1"/>
    <property type="molecule type" value="Genomic_DNA"/>
</dbReference>
<proteinExistence type="predicted"/>